<organism evidence="1 2">
    <name type="scientific">Eumeta variegata</name>
    <name type="common">Bagworm moth</name>
    <name type="synonym">Eumeta japonica</name>
    <dbReference type="NCBI Taxonomy" id="151549"/>
    <lineage>
        <taxon>Eukaryota</taxon>
        <taxon>Metazoa</taxon>
        <taxon>Ecdysozoa</taxon>
        <taxon>Arthropoda</taxon>
        <taxon>Hexapoda</taxon>
        <taxon>Insecta</taxon>
        <taxon>Pterygota</taxon>
        <taxon>Neoptera</taxon>
        <taxon>Endopterygota</taxon>
        <taxon>Lepidoptera</taxon>
        <taxon>Glossata</taxon>
        <taxon>Ditrysia</taxon>
        <taxon>Tineoidea</taxon>
        <taxon>Psychidae</taxon>
        <taxon>Oiketicinae</taxon>
        <taxon>Eumeta</taxon>
    </lineage>
</organism>
<gene>
    <name evidence="1" type="ORF">EVAR_11727_1</name>
</gene>
<keyword evidence="2" id="KW-1185">Reference proteome</keyword>
<reference evidence="1 2" key="1">
    <citation type="journal article" date="2019" name="Commun. Biol.">
        <title>The bagworm genome reveals a unique fibroin gene that provides high tensile strength.</title>
        <authorList>
            <person name="Kono N."/>
            <person name="Nakamura H."/>
            <person name="Ohtoshi R."/>
            <person name="Tomita M."/>
            <person name="Numata K."/>
            <person name="Arakawa K."/>
        </authorList>
    </citation>
    <scope>NUCLEOTIDE SEQUENCE [LARGE SCALE GENOMIC DNA]</scope>
</reference>
<dbReference type="AlphaFoldDB" id="A0A4C1UPA1"/>
<comment type="caution">
    <text evidence="1">The sequence shown here is derived from an EMBL/GenBank/DDBJ whole genome shotgun (WGS) entry which is preliminary data.</text>
</comment>
<evidence type="ECO:0000313" key="1">
    <source>
        <dbReference type="EMBL" id="GBP28268.1"/>
    </source>
</evidence>
<sequence length="260" mass="29353">MPRNLKLKLKQFFDVKHLLALLGSKIALNAVTDDSCRHAPHYAAVLDSFRPECRVNEPRRCGHGGRGVSIHSGRIAYRKTADGLSLSIRPSRATDRDLDSVICLVHRIKKAINVAATIKALGGSGDQWDRRYVIAEQRAFGGADLSATSLFLLAALARWCRRPRRRRCLVSCAASCLFYLQSIDLCGAVYAYAIFFSLRAQPTHDIFILLSLQKELSLCLLHDSSGEEDRRPRKWFLIFVNKKKLQGARSELYCRIAYKF</sequence>
<dbReference type="EMBL" id="BGZK01000205">
    <property type="protein sequence ID" value="GBP28268.1"/>
    <property type="molecule type" value="Genomic_DNA"/>
</dbReference>
<dbReference type="Proteomes" id="UP000299102">
    <property type="component" value="Unassembled WGS sequence"/>
</dbReference>
<accession>A0A4C1UPA1</accession>
<name>A0A4C1UPA1_EUMVA</name>
<proteinExistence type="predicted"/>
<protein>
    <submittedName>
        <fullName evidence="1">Uncharacterized protein</fullName>
    </submittedName>
</protein>
<evidence type="ECO:0000313" key="2">
    <source>
        <dbReference type="Proteomes" id="UP000299102"/>
    </source>
</evidence>